<dbReference type="InterPro" id="IPR036390">
    <property type="entry name" value="WH_DNA-bd_sf"/>
</dbReference>
<keyword evidence="3" id="KW-1185">Reference proteome</keyword>
<gene>
    <name evidence="2" type="ORF">VB738_13200</name>
</gene>
<dbReference type="SUPFAM" id="SSF46785">
    <property type="entry name" value="Winged helix' DNA-binding domain"/>
    <property type="match status" value="1"/>
</dbReference>
<protein>
    <submittedName>
        <fullName evidence="2">Rrf2 family transcriptional regulator</fullName>
    </submittedName>
</protein>
<keyword evidence="1" id="KW-0238">DNA-binding</keyword>
<name>A0ABU5RWR5_9CYAN</name>
<dbReference type="Pfam" id="PF02082">
    <property type="entry name" value="Rrf2"/>
    <property type="match status" value="1"/>
</dbReference>
<reference evidence="2 3" key="1">
    <citation type="submission" date="2023-12" db="EMBL/GenBank/DDBJ databases">
        <title>Baltic Sea Cyanobacteria.</title>
        <authorList>
            <person name="Delbaje E."/>
            <person name="Fewer D.P."/>
            <person name="Shishido T.K."/>
        </authorList>
    </citation>
    <scope>NUCLEOTIDE SEQUENCE [LARGE SCALE GENOMIC DNA]</scope>
    <source>
        <strain evidence="2 3">UHCC 0139</strain>
    </source>
</reference>
<dbReference type="RefSeq" id="WP_323306179.1">
    <property type="nucleotide sequence ID" value="NZ_JAYGHX010000009.1"/>
</dbReference>
<accession>A0ABU5RWR5</accession>
<dbReference type="InterPro" id="IPR036388">
    <property type="entry name" value="WH-like_DNA-bd_sf"/>
</dbReference>
<comment type="caution">
    <text evidence="2">The sequence shown here is derived from an EMBL/GenBank/DDBJ whole genome shotgun (WGS) entry which is preliminary data.</text>
</comment>
<dbReference type="Proteomes" id="UP001304461">
    <property type="component" value="Unassembled WGS sequence"/>
</dbReference>
<sequence length="143" mass="15574">MAFSAKTGYGLVSLIELAAIHSRGGVLQVAEIAQRQGIPDRYLEQMLASLRRGQILRSIRGPKGGYQLARPPAEIRVDDVVSCLEGEVTPRGGGESATPEFEVLGRLGDQLEEARRAILSGTTLQDLLDQRDHLAQAQAMYFI</sequence>
<proteinExistence type="predicted"/>
<dbReference type="InterPro" id="IPR000944">
    <property type="entry name" value="Tscrpt_reg_Rrf2"/>
</dbReference>
<dbReference type="EMBL" id="JAYGHX010000009">
    <property type="protein sequence ID" value="MEA5392216.1"/>
    <property type="molecule type" value="Genomic_DNA"/>
</dbReference>
<dbReference type="PROSITE" id="PS51197">
    <property type="entry name" value="HTH_RRF2_2"/>
    <property type="match status" value="1"/>
</dbReference>
<evidence type="ECO:0000256" key="1">
    <source>
        <dbReference type="ARBA" id="ARBA00023125"/>
    </source>
</evidence>
<evidence type="ECO:0000313" key="2">
    <source>
        <dbReference type="EMBL" id="MEA5392216.1"/>
    </source>
</evidence>
<dbReference type="Gene3D" id="1.10.10.10">
    <property type="entry name" value="Winged helix-like DNA-binding domain superfamily/Winged helix DNA-binding domain"/>
    <property type="match status" value="1"/>
</dbReference>
<dbReference type="PANTHER" id="PTHR33221:SF5">
    <property type="entry name" value="HTH-TYPE TRANSCRIPTIONAL REGULATOR ISCR"/>
    <property type="match status" value="1"/>
</dbReference>
<dbReference type="NCBIfam" id="TIGR00738">
    <property type="entry name" value="rrf2_super"/>
    <property type="match status" value="1"/>
</dbReference>
<dbReference type="PANTHER" id="PTHR33221">
    <property type="entry name" value="WINGED HELIX-TURN-HELIX TRANSCRIPTIONAL REGULATOR, RRF2 FAMILY"/>
    <property type="match status" value="1"/>
</dbReference>
<organism evidence="2 3">
    <name type="scientific">Cyanobium gracile UHCC 0139</name>
    <dbReference type="NCBI Taxonomy" id="3110308"/>
    <lineage>
        <taxon>Bacteria</taxon>
        <taxon>Bacillati</taxon>
        <taxon>Cyanobacteriota</taxon>
        <taxon>Cyanophyceae</taxon>
        <taxon>Synechococcales</taxon>
        <taxon>Prochlorococcaceae</taxon>
        <taxon>Cyanobium</taxon>
    </lineage>
</organism>
<evidence type="ECO:0000313" key="3">
    <source>
        <dbReference type="Proteomes" id="UP001304461"/>
    </source>
</evidence>